<feature type="domain" description="RSE1/DDB1/CPSF1 C-terminal" evidence="10">
    <location>
        <begin position="1063"/>
        <end position="1408"/>
    </location>
</feature>
<dbReference type="FunFam" id="2.130.10.10:FF:000788">
    <property type="entry name" value="mRNA cleavage and polyadenylation factor subunit"/>
    <property type="match status" value="1"/>
</dbReference>
<dbReference type="FunFam" id="2.130.10.10:FF:000625">
    <property type="entry name" value="mRNA cleavage and polyadenylation factor subunit"/>
    <property type="match status" value="1"/>
</dbReference>
<evidence type="ECO:0000259" key="10">
    <source>
        <dbReference type="Pfam" id="PF03178"/>
    </source>
</evidence>
<name>K1XZI8_MARBU</name>
<feature type="domain" description="RSE1/DDB1/CPSF1 second beta-propeller" evidence="12">
    <location>
        <begin position="585"/>
        <end position="990"/>
    </location>
</feature>
<dbReference type="OMA" id="PMTKFKL"/>
<dbReference type="RefSeq" id="XP_007291890.1">
    <property type="nucleotide sequence ID" value="XM_007291828.1"/>
</dbReference>
<dbReference type="InterPro" id="IPR004871">
    <property type="entry name" value="RSE1/DDB1/CPSF1_C"/>
</dbReference>
<dbReference type="InterPro" id="IPR050358">
    <property type="entry name" value="RSE1/DDB1/CFT1"/>
</dbReference>
<protein>
    <recommendedName>
        <fullName evidence="8">Protein CFT1</fullName>
    </recommendedName>
    <alternativeName>
        <fullName evidence="9">Cleavage factor two protein 1</fullName>
    </alternativeName>
    <alternativeName>
        <fullName evidence="7">Protein cft1</fullName>
    </alternativeName>
</protein>
<evidence type="ECO:0000256" key="9">
    <source>
        <dbReference type="ARBA" id="ARBA00041264"/>
    </source>
</evidence>
<feature type="domain" description="RSE1/DDB1/CPSF1 first beta-propeller" evidence="11">
    <location>
        <begin position="84"/>
        <end position="468"/>
    </location>
</feature>
<keyword evidence="3" id="KW-0694">RNA-binding</keyword>
<dbReference type="Proteomes" id="UP000006753">
    <property type="component" value="Unassembled WGS sequence"/>
</dbReference>
<evidence type="ECO:0000256" key="7">
    <source>
        <dbReference type="ARBA" id="ARBA00039187"/>
    </source>
</evidence>
<evidence type="ECO:0000313" key="13">
    <source>
        <dbReference type="EMBL" id="EKD18229.1"/>
    </source>
</evidence>
<dbReference type="Pfam" id="PF23726">
    <property type="entry name" value="Beta-prop_RSE1_2nd"/>
    <property type="match status" value="1"/>
</dbReference>
<dbReference type="FunCoup" id="K1XZI8">
    <property type="interactions" value="1082"/>
</dbReference>
<comment type="function">
    <text evidence="5">RNA-binding component of the cleavage and polyadenylation factor (CPF) complex, which plays a key role in polyadenylation-dependent pre-mRNA 3'-end formation and cooperates with cleavage factors including the CFIA complex and NAB4/CFIB. Involved in poly(A) site recognition. May be involved in coupling transcription termination and mRNA 3'-end formation.</text>
</comment>
<keyword evidence="2" id="KW-0507">mRNA processing</keyword>
<dbReference type="Gene3D" id="2.130.10.10">
    <property type="entry name" value="YVTN repeat-like/Quinoprotein amine dehydrogenase"/>
    <property type="match status" value="2"/>
</dbReference>
<dbReference type="Pfam" id="PF10433">
    <property type="entry name" value="Beta-prop_RSE1_1st"/>
    <property type="match status" value="1"/>
</dbReference>
<gene>
    <name evidence="13" type="ORF">MBM_04001</name>
</gene>
<dbReference type="GO" id="GO:0006397">
    <property type="term" value="P:mRNA processing"/>
    <property type="evidence" value="ECO:0007669"/>
    <property type="project" value="UniProtKB-KW"/>
</dbReference>
<evidence type="ECO:0000313" key="14">
    <source>
        <dbReference type="Proteomes" id="UP000006753"/>
    </source>
</evidence>
<dbReference type="GO" id="GO:0003723">
    <property type="term" value="F:RNA binding"/>
    <property type="evidence" value="ECO:0007669"/>
    <property type="project" value="UniProtKB-KW"/>
</dbReference>
<dbReference type="KEGG" id="mbe:MBM_04001"/>
<dbReference type="InParanoid" id="K1XZI8"/>
<dbReference type="HOGENOM" id="CLU_002414_2_1_1"/>
<evidence type="ECO:0000256" key="1">
    <source>
        <dbReference type="ARBA" id="ARBA00004123"/>
    </source>
</evidence>
<evidence type="ECO:0000256" key="4">
    <source>
        <dbReference type="ARBA" id="ARBA00023242"/>
    </source>
</evidence>
<evidence type="ECO:0000256" key="6">
    <source>
        <dbReference type="ARBA" id="ARBA00038304"/>
    </source>
</evidence>
<dbReference type="InterPro" id="IPR015943">
    <property type="entry name" value="WD40/YVTN_repeat-like_dom_sf"/>
</dbReference>
<dbReference type="eggNOG" id="KOG1896">
    <property type="taxonomic scope" value="Eukaryota"/>
</dbReference>
<keyword evidence="4" id="KW-0539">Nucleus</keyword>
<accession>K1XZI8</accession>
<keyword evidence="14" id="KW-1185">Reference proteome</keyword>
<evidence type="ECO:0000256" key="5">
    <source>
        <dbReference type="ARBA" id="ARBA00037232"/>
    </source>
</evidence>
<sequence>MQCYTELTPPTAVEHSLSLPFVSAGAHNLIVAKTSLLQVFTTKITSIELGIEEGASKQNDKWDPSLDNDGLDASFIGADSLLRPDRARRTKLVLVAEYTLSGTITSLARIKTLSSKSGGEALLVGFRDAKLSLVEWDPARPGISTISIHYYEQDELQRSPWAPNLKESVNYLIADPGSRCAALKFGGRNLGIIPFKQDDEDVNMDDWDEEIDGPRPADKVITKATNSSNDKETPYGPSFVLRLATLDPNLINPIHLAFLYEYREPTFGILSSSQMPASSLLFERRDHLTYMVFTLDLQQRASTTIMSVTGLPYDLFEVVPLDAPVGGALLIGTNELIHIDQAGKANGVAVNVFAKQCTSFGLVDQSGLDMRLEGSKIEQLSIQSGEMIIFLQTGEIAILSFHMDGRSVSSLSVRRVSAEAGGSVIPARVSTLSHIGQNTLFVGSACADSMVLGWSRKSNQVSRRKPRVEVIEDADDASLDELDDEDDDADDDLYGEGPSIIQDATNGVAKSDTVNSKAGDYVFQVHDSLVNIAPIVNITFGNASLSQNEDEKLDSVGVRGYLELVASVGKQRAGALAVIHQNIQPKVIGRFEFPEARGIWTMSAKRPAEKGLEAKKEKSSTSGDYAIDAQYDRLMIVSKALSDGTETSDVYALTSANFEALTGTEFEPAAGSTIEAGTLGNGNRVIQVLKSEVRSYDGNLGLAQILPMYDDDTGAEPKIVSASFADPYLLLFRDDSSIFVAQSDENNELEEIEREDDALLATKWLTGCLYADSRGVFAPVQSDKGQKVEENVMMFLLSAGGALHIYALPDLSNAVYVAEGLCFVPPVLSAAYAARRSAARETITELVVADLGDETARSPYLILRPSTDDLTIYEPFHTSSESSGGLASTLQFLKIHNPHLARNPDVSAAETADGIQETRDEPMRVISNLGGYCTVFLPGGSPSFIMKSAKSTPKVISLQGLGVRGMSSFHTEGCDRGFIYTDVDGLARVSQLPKDTTFAELGVSLQKIELGQEIHGVAYHPPTECYVAATSTEAEFELPKEDDNHHPQWAKEQITFKPTMEQGRLRLINPVNWTVVDEVELDPFEVIMCIKTLILETSEITNERKQLIAVGTGISKGEDLAIKGRIHVYDVINVVPEPDRPETNKRLKLIATEDIARGAITCISEIGTQGFMIVSQGQKCMVRGLKEDGTLLPVAFMDMNCYITSIKELKGTGICVFSDAVKGVWVAGYTEEPYKMMLFGKSAKNMEIMQADLLPDGKELYIVAADSDCNLHIMQFDPEHPKSLQGHLLLHRSTFALGGHLPTSMTLLPRTKSATLLPPSPDAMDTAADATIPEHEILITSSTGCISLLTPLSEAQYRRLSTLTSHLINTLYHACGLNPRAYRVDKDAPEGMVGSRTVIDGNILMRWMELGSQRRAEVAGRVGVDVLEVREDLASLMGGLGYL</sequence>
<dbReference type="EMBL" id="JH921434">
    <property type="protein sequence ID" value="EKD18229.1"/>
    <property type="molecule type" value="Genomic_DNA"/>
</dbReference>
<dbReference type="GeneID" id="18759936"/>
<dbReference type="PANTHER" id="PTHR10644">
    <property type="entry name" value="DNA REPAIR/RNA PROCESSING CPSF FAMILY"/>
    <property type="match status" value="1"/>
</dbReference>
<proteinExistence type="inferred from homology"/>
<comment type="subcellular location">
    <subcellularLocation>
        <location evidence="1">Nucleus</location>
    </subcellularLocation>
</comment>
<evidence type="ECO:0000256" key="2">
    <source>
        <dbReference type="ARBA" id="ARBA00022664"/>
    </source>
</evidence>
<evidence type="ECO:0000259" key="12">
    <source>
        <dbReference type="Pfam" id="PF23726"/>
    </source>
</evidence>
<dbReference type="InterPro" id="IPR058543">
    <property type="entry name" value="Beta-prop_RSE1/DDB1/CPSF1_2nd"/>
</dbReference>
<dbReference type="InterPro" id="IPR018846">
    <property type="entry name" value="Beta-prop_RSE1/DDB1/CPSF1_1st"/>
</dbReference>
<reference evidence="13 14" key="1">
    <citation type="journal article" date="2012" name="BMC Genomics">
        <title>Sequencing the genome of Marssonina brunnea reveals fungus-poplar co-evolution.</title>
        <authorList>
            <person name="Zhu S."/>
            <person name="Cao Y.-Z."/>
            <person name="Jiang C."/>
            <person name="Tan B.-Y."/>
            <person name="Wang Z."/>
            <person name="Feng S."/>
            <person name="Zhang L."/>
            <person name="Su X.-H."/>
            <person name="Brejova B."/>
            <person name="Vinar T."/>
            <person name="Xu M."/>
            <person name="Wang M.-X."/>
            <person name="Zhang S.-G."/>
            <person name="Huang M.-R."/>
            <person name="Wu R."/>
            <person name="Zhou Y."/>
        </authorList>
    </citation>
    <scope>NUCLEOTIDE SEQUENCE [LARGE SCALE GENOMIC DNA]</scope>
    <source>
        <strain evidence="13 14">MB_m1</strain>
    </source>
</reference>
<dbReference type="OrthoDB" id="6109at2759"/>
<evidence type="ECO:0000259" key="11">
    <source>
        <dbReference type="Pfam" id="PF10433"/>
    </source>
</evidence>
<dbReference type="STRING" id="1072389.K1XZI8"/>
<evidence type="ECO:0000256" key="8">
    <source>
        <dbReference type="ARBA" id="ARBA00039443"/>
    </source>
</evidence>
<comment type="similarity">
    <text evidence="6">Belongs to the CFT1 family.</text>
</comment>
<evidence type="ECO:0000256" key="3">
    <source>
        <dbReference type="ARBA" id="ARBA00022884"/>
    </source>
</evidence>
<dbReference type="GO" id="GO:0005634">
    <property type="term" value="C:nucleus"/>
    <property type="evidence" value="ECO:0007669"/>
    <property type="project" value="UniProtKB-SubCell"/>
</dbReference>
<dbReference type="Pfam" id="PF03178">
    <property type="entry name" value="CPSF_A"/>
    <property type="match status" value="1"/>
</dbReference>
<organism evidence="13 14">
    <name type="scientific">Marssonina brunnea f. sp. multigermtubi (strain MB_m1)</name>
    <name type="common">Marssonina leaf spot fungus</name>
    <dbReference type="NCBI Taxonomy" id="1072389"/>
    <lineage>
        <taxon>Eukaryota</taxon>
        <taxon>Fungi</taxon>
        <taxon>Dikarya</taxon>
        <taxon>Ascomycota</taxon>
        <taxon>Pezizomycotina</taxon>
        <taxon>Leotiomycetes</taxon>
        <taxon>Helotiales</taxon>
        <taxon>Drepanopezizaceae</taxon>
        <taxon>Drepanopeziza</taxon>
    </lineage>
</organism>